<dbReference type="HOGENOM" id="CLU_2312038_0_0_11"/>
<proteinExistence type="predicted"/>
<reference evidence="1 2" key="1">
    <citation type="submission" date="2013-08" db="EMBL/GenBank/DDBJ databases">
        <authorList>
            <person name="Weinstock G."/>
            <person name="Sodergren E."/>
            <person name="Wylie T."/>
            <person name="Fulton L."/>
            <person name="Fulton R."/>
            <person name="Fronick C."/>
            <person name="O'Laughlin M."/>
            <person name="Godfrey J."/>
            <person name="Miner T."/>
            <person name="Herter B."/>
            <person name="Appelbaum E."/>
            <person name="Cordes M."/>
            <person name="Lek S."/>
            <person name="Wollam A."/>
            <person name="Pepin K.H."/>
            <person name="Palsikar V.B."/>
            <person name="Mitreva M."/>
            <person name="Wilson R.K."/>
        </authorList>
    </citation>
    <scope>NUCLEOTIDE SEQUENCE [LARGE SCALE GENOMIC DNA]</scope>
    <source>
        <strain evidence="1 2">ATCC 14665</strain>
    </source>
</reference>
<evidence type="ECO:0000313" key="2">
    <source>
        <dbReference type="Proteomes" id="UP000016605"/>
    </source>
</evidence>
<name>U2RTF0_LEIAQ</name>
<feature type="non-terminal residue" evidence="1">
    <location>
        <position position="1"/>
    </location>
</feature>
<comment type="caution">
    <text evidence="1">The sequence shown here is derived from an EMBL/GenBank/DDBJ whole genome shotgun (WGS) entry which is preliminary data.</text>
</comment>
<sequence>ALEQGDAGSVYLGASGANPTVRELGEAAAAVAGIAGGVVAETVEETSERLGAGLTGALLLDQQSRGSKGRIDLGWEPNGPTLVDEIASGSYAPESVDAH</sequence>
<accession>U2RTF0</accession>
<dbReference type="AlphaFoldDB" id="U2RTF0"/>
<protein>
    <submittedName>
        <fullName evidence="1">Uncharacterized protein</fullName>
    </submittedName>
</protein>
<organism evidence="1 2">
    <name type="scientific">Leifsonia aquatica ATCC 14665</name>
    <dbReference type="NCBI Taxonomy" id="1358026"/>
    <lineage>
        <taxon>Bacteria</taxon>
        <taxon>Bacillati</taxon>
        <taxon>Actinomycetota</taxon>
        <taxon>Actinomycetes</taxon>
        <taxon>Micrococcales</taxon>
        <taxon>Microbacteriaceae</taxon>
        <taxon>Leifsonia</taxon>
    </lineage>
</organism>
<dbReference type="EMBL" id="AWVQ01000220">
    <property type="protein sequence ID" value="ERK71834.1"/>
    <property type="molecule type" value="Genomic_DNA"/>
</dbReference>
<gene>
    <name evidence="1" type="ORF">N136_01811</name>
</gene>
<evidence type="ECO:0000313" key="1">
    <source>
        <dbReference type="EMBL" id="ERK71834.1"/>
    </source>
</evidence>
<dbReference type="Proteomes" id="UP000016605">
    <property type="component" value="Unassembled WGS sequence"/>
</dbReference>
<dbReference type="PATRIC" id="fig|1358026.3.peg.1553"/>